<dbReference type="EMBL" id="JARBHB010000003">
    <property type="protein sequence ID" value="KAJ8887948.1"/>
    <property type="molecule type" value="Genomic_DNA"/>
</dbReference>
<reference evidence="1 2" key="1">
    <citation type="submission" date="2023-02" db="EMBL/GenBank/DDBJ databases">
        <title>LHISI_Scaffold_Assembly.</title>
        <authorList>
            <person name="Stuart O.P."/>
            <person name="Cleave R."/>
            <person name="Magrath M.J.L."/>
            <person name="Mikheyev A.S."/>
        </authorList>
    </citation>
    <scope>NUCLEOTIDE SEQUENCE [LARGE SCALE GENOMIC DNA]</scope>
    <source>
        <strain evidence="1">Daus_M_001</strain>
        <tissue evidence="1">Leg muscle</tissue>
    </source>
</reference>
<dbReference type="Proteomes" id="UP001159363">
    <property type="component" value="Chromosome 3"/>
</dbReference>
<keyword evidence="2" id="KW-1185">Reference proteome</keyword>
<evidence type="ECO:0000313" key="1">
    <source>
        <dbReference type="EMBL" id="KAJ8887948.1"/>
    </source>
</evidence>
<organism evidence="1 2">
    <name type="scientific">Dryococelus australis</name>
    <dbReference type="NCBI Taxonomy" id="614101"/>
    <lineage>
        <taxon>Eukaryota</taxon>
        <taxon>Metazoa</taxon>
        <taxon>Ecdysozoa</taxon>
        <taxon>Arthropoda</taxon>
        <taxon>Hexapoda</taxon>
        <taxon>Insecta</taxon>
        <taxon>Pterygota</taxon>
        <taxon>Neoptera</taxon>
        <taxon>Polyneoptera</taxon>
        <taxon>Phasmatodea</taxon>
        <taxon>Verophasmatodea</taxon>
        <taxon>Anareolatae</taxon>
        <taxon>Phasmatidae</taxon>
        <taxon>Eurycanthinae</taxon>
        <taxon>Dryococelus</taxon>
    </lineage>
</organism>
<comment type="caution">
    <text evidence="1">The sequence shown here is derived from an EMBL/GenBank/DDBJ whole genome shotgun (WGS) entry which is preliminary data.</text>
</comment>
<accession>A0ABQ9HVW7</accession>
<protein>
    <submittedName>
        <fullName evidence="1">Uncharacterized protein</fullName>
    </submittedName>
</protein>
<sequence>MHSSSAPKLSNATFSPVHTSSGVILLTALVGDLFFKKIVVLTAPAQHCLPKPESSSTARSATPFCSGIDSAMSMTPFSDDFLGARVNGMYTSASRRGSVYVNVTLQLEESAETLRPAVRLDIQRHLLGVIHRRNNNIGDSALWVDSPPGSVSHLQGECLLRSLTGSSVGSSGCVVAWRNATLSFCQCDLQWQNISILGGDMP</sequence>
<proteinExistence type="predicted"/>
<evidence type="ECO:0000313" key="2">
    <source>
        <dbReference type="Proteomes" id="UP001159363"/>
    </source>
</evidence>
<gene>
    <name evidence="1" type="ORF">PR048_007432</name>
</gene>
<name>A0ABQ9HVW7_9NEOP</name>